<dbReference type="Gene3D" id="2.120.10.30">
    <property type="entry name" value="TolB, C-terminal domain"/>
    <property type="match status" value="2"/>
</dbReference>
<evidence type="ECO:0000313" key="6">
    <source>
        <dbReference type="Proteomes" id="UP001152485"/>
    </source>
</evidence>
<comment type="caution">
    <text evidence="5">The sequence shown here is derived from an EMBL/GenBank/DDBJ whole genome shotgun (WGS) entry which is preliminary data.</text>
</comment>
<feature type="domain" description="OmpR/PhoB-type" evidence="4">
    <location>
        <begin position="1"/>
        <end position="98"/>
    </location>
</feature>
<sequence>MKYIINGIEFDTEQRTLSYQNQTVLLEAKSFELLREFVNHPQQVLSRDKLIQRVWQGHVVSDGAVNKAISKLRQHFEQLQPNIEFIVTKPKFGYQLNFTAQLYEQSTAQCTHTKSLPIKKVFIICALLSAFSLAIYIFFTAQKKPNQNYTVNIERISAHDGLETNLSTSNNGQLLFLSSPTTNTPRQLILKSLDNNSEQNIPLDIQRLRFASLSPSGAFILWVSKDAQRCDIFRYDIASKIQQSVFNCDGMQNIRLSWQANEQAAFIRARENNASPYIIYQLSLTTKVLQQLSLPLQYAQMKGDFLLAAHPNKNQLAYVRYIESNLSDIHIIDTQNLDTLSVHSVDFMIDALNWSVTDDALYIADKKSLKRLDTNTGQTTHIKQFSYPIESIAVSTKAAQERILVSQYHASSSINQHQIATGKSVSIFSNAALNRLPRNYQEGMLFISDMGKEHALWRFEHEQLTRLNIPFEFGFARYDITHSGESLIFEKLGAVYEYNIVNKQLNKLINSNHQTYAVNYGNNNKEILYSSNKTGQWQLWLYNRDTKIHQQLTQLGGYSGYFHQGQLYFSKRHQSGLYALTKDKELLVIKDFSNINWLNWQLINGNIYFYRRGAGIWRYNISTKIEQQIMPEHARFIHQYHVSADEQTIIYVQLQPMQGDIQAITLR</sequence>
<dbReference type="EMBL" id="CAMAPD010000008">
    <property type="protein sequence ID" value="CAH9059142.1"/>
    <property type="molecule type" value="Genomic_DNA"/>
</dbReference>
<dbReference type="Gene3D" id="1.10.10.10">
    <property type="entry name" value="Winged helix-like DNA-binding domain superfamily/Winged helix DNA-binding domain"/>
    <property type="match status" value="1"/>
</dbReference>
<keyword evidence="1 2" id="KW-0238">DNA-binding</keyword>
<dbReference type="InterPro" id="IPR001867">
    <property type="entry name" value="OmpR/PhoB-type_DNA-bd"/>
</dbReference>
<dbReference type="InterPro" id="IPR011042">
    <property type="entry name" value="6-blade_b-propeller_TolB-like"/>
</dbReference>
<feature type="transmembrane region" description="Helical" evidence="3">
    <location>
        <begin position="121"/>
        <end position="139"/>
    </location>
</feature>
<dbReference type="InterPro" id="IPR016032">
    <property type="entry name" value="Sig_transdc_resp-reg_C-effctor"/>
</dbReference>
<dbReference type="CDD" id="cd00383">
    <property type="entry name" value="trans_reg_C"/>
    <property type="match status" value="1"/>
</dbReference>
<keyword evidence="3" id="KW-0812">Transmembrane</keyword>
<accession>A0ABM9GI48</accession>
<dbReference type="Pfam" id="PF00486">
    <property type="entry name" value="Trans_reg_C"/>
    <property type="match status" value="1"/>
</dbReference>
<dbReference type="PROSITE" id="PS51755">
    <property type="entry name" value="OMPR_PHOB"/>
    <property type="match status" value="1"/>
</dbReference>
<keyword evidence="3" id="KW-1133">Transmembrane helix</keyword>
<evidence type="ECO:0000256" key="3">
    <source>
        <dbReference type="SAM" id="Phobius"/>
    </source>
</evidence>
<proteinExistence type="predicted"/>
<dbReference type="SUPFAM" id="SSF46894">
    <property type="entry name" value="C-terminal effector domain of the bipartite response regulators"/>
    <property type="match status" value="1"/>
</dbReference>
<evidence type="ECO:0000313" key="5">
    <source>
        <dbReference type="EMBL" id="CAH9059142.1"/>
    </source>
</evidence>
<dbReference type="RefSeq" id="WP_261593174.1">
    <property type="nucleotide sequence ID" value="NZ_CAMAPD010000008.1"/>
</dbReference>
<evidence type="ECO:0000256" key="2">
    <source>
        <dbReference type="PROSITE-ProRule" id="PRU01091"/>
    </source>
</evidence>
<feature type="DNA-binding region" description="OmpR/PhoB-type" evidence="2">
    <location>
        <begin position="1"/>
        <end position="98"/>
    </location>
</feature>
<evidence type="ECO:0000256" key="1">
    <source>
        <dbReference type="ARBA" id="ARBA00023125"/>
    </source>
</evidence>
<dbReference type="SMART" id="SM00862">
    <property type="entry name" value="Trans_reg_C"/>
    <property type="match status" value="1"/>
</dbReference>
<organism evidence="5 6">
    <name type="scientific">Pseudoalteromonas holothuriae</name>
    <dbReference type="NCBI Taxonomy" id="2963714"/>
    <lineage>
        <taxon>Bacteria</taxon>
        <taxon>Pseudomonadati</taxon>
        <taxon>Pseudomonadota</taxon>
        <taxon>Gammaproteobacteria</taxon>
        <taxon>Alteromonadales</taxon>
        <taxon>Pseudoalteromonadaceae</taxon>
        <taxon>Pseudoalteromonas</taxon>
    </lineage>
</organism>
<protein>
    <recommendedName>
        <fullName evidence="4">OmpR/PhoB-type domain-containing protein</fullName>
    </recommendedName>
</protein>
<name>A0ABM9GI48_9GAMM</name>
<reference evidence="5 6" key="1">
    <citation type="submission" date="2022-07" db="EMBL/GenBank/DDBJ databases">
        <authorList>
            <person name="Criscuolo A."/>
        </authorList>
    </citation>
    <scope>NUCLEOTIDE SEQUENCE [LARGE SCALE GENOMIC DNA]</scope>
    <source>
        <strain evidence="6">CIP 111951</strain>
    </source>
</reference>
<evidence type="ECO:0000259" key="4">
    <source>
        <dbReference type="PROSITE" id="PS51755"/>
    </source>
</evidence>
<dbReference type="PANTHER" id="PTHR36842">
    <property type="entry name" value="PROTEIN TOLB HOMOLOG"/>
    <property type="match status" value="1"/>
</dbReference>
<keyword evidence="3" id="KW-0472">Membrane</keyword>
<dbReference type="InterPro" id="IPR036388">
    <property type="entry name" value="WH-like_DNA-bd_sf"/>
</dbReference>
<dbReference type="Proteomes" id="UP001152485">
    <property type="component" value="Unassembled WGS sequence"/>
</dbReference>
<dbReference type="SUPFAM" id="SSF82171">
    <property type="entry name" value="DPP6 N-terminal domain-like"/>
    <property type="match status" value="2"/>
</dbReference>
<gene>
    <name evidence="5" type="ORF">PSECIP111951_02014</name>
</gene>